<protein>
    <recommendedName>
        <fullName evidence="3">Phospholipase B1, membrane-associated</fullName>
    </recommendedName>
    <alternativeName>
        <fullName evidence="16">Lysophospholipase</fullName>
    </alternativeName>
    <alternativeName>
        <fullName evidence="17">Phospholipase A2</fullName>
    </alternativeName>
    <alternativeName>
        <fullName evidence="19">Phospholipase B/lipase</fullName>
    </alternativeName>
    <alternativeName>
        <fullName evidence="18">Triacylglycerol lipase</fullName>
    </alternativeName>
</protein>
<evidence type="ECO:0000256" key="41">
    <source>
        <dbReference type="ARBA" id="ARBA00049372"/>
    </source>
</evidence>
<evidence type="ECO:0000256" key="42">
    <source>
        <dbReference type="ARBA" id="ARBA00049461"/>
    </source>
</evidence>
<comment type="catalytic activity">
    <reaction evidence="38">
        <text>1-O-hexadecyl-2-(9Z)-octadecenoyl-sn-glycero-3-phosphocholine + H2O = 1-O-hexadecyl-sn-glycero-3-phosphocholine + (9Z)-octadecenoate + H(+)</text>
        <dbReference type="Rhea" id="RHEA:40915"/>
        <dbReference type="ChEBI" id="CHEBI:15377"/>
        <dbReference type="ChEBI" id="CHEBI:15378"/>
        <dbReference type="ChEBI" id="CHEBI:30823"/>
        <dbReference type="ChEBI" id="CHEBI:34112"/>
        <dbReference type="ChEBI" id="CHEBI:64496"/>
    </reaction>
    <physiologicalReaction direction="left-to-right" evidence="38">
        <dbReference type="Rhea" id="RHEA:40916"/>
    </physiologicalReaction>
</comment>
<comment type="catalytic activity">
    <reaction evidence="35">
        <text>1-hexadecanoyl-sn-glycero-3-phosphocholine + H2O = sn-glycerol 3-phosphocholine + hexadecanoate + H(+)</text>
        <dbReference type="Rhea" id="RHEA:40435"/>
        <dbReference type="ChEBI" id="CHEBI:7896"/>
        <dbReference type="ChEBI" id="CHEBI:15377"/>
        <dbReference type="ChEBI" id="CHEBI:15378"/>
        <dbReference type="ChEBI" id="CHEBI:16870"/>
        <dbReference type="ChEBI" id="CHEBI:72998"/>
    </reaction>
    <physiologicalReaction direction="left-to-right" evidence="35">
        <dbReference type="Rhea" id="RHEA:40436"/>
    </physiologicalReaction>
</comment>
<comment type="catalytic activity">
    <reaction evidence="29">
        <text>1,2-dihexadecanoyl-sn-glycero-3-phosphocholine + H2O = 1-hexadecanoyl-sn-glycero-3-phosphocholine + hexadecanoate + H(+)</text>
        <dbReference type="Rhea" id="RHEA:41223"/>
        <dbReference type="ChEBI" id="CHEBI:7896"/>
        <dbReference type="ChEBI" id="CHEBI:15377"/>
        <dbReference type="ChEBI" id="CHEBI:15378"/>
        <dbReference type="ChEBI" id="CHEBI:72998"/>
        <dbReference type="ChEBI" id="CHEBI:72999"/>
    </reaction>
    <physiologicalReaction direction="left-to-right" evidence="29">
        <dbReference type="Rhea" id="RHEA:41224"/>
    </physiologicalReaction>
</comment>
<dbReference type="PANTHER" id="PTHR21325:SF31">
    <property type="entry name" value="GH22081P-RELATED"/>
    <property type="match status" value="1"/>
</dbReference>
<evidence type="ECO:0000256" key="1">
    <source>
        <dbReference type="ARBA" id="ARBA00004247"/>
    </source>
</evidence>
<evidence type="ECO:0000256" key="23">
    <source>
        <dbReference type="ARBA" id="ARBA00047438"/>
    </source>
</evidence>
<dbReference type="OrthoDB" id="10265800at2759"/>
<comment type="catalytic activity">
    <reaction evidence="36">
        <text>1-hexadecanoyl-2-(9Z-octadecenoyl)-sn-glycero-3-phosphocholine + H2O = 1-hexadecanoyl-sn-glycero-3-phosphocholine + (9Z)-octadecenoate + H(+)</text>
        <dbReference type="Rhea" id="RHEA:38779"/>
        <dbReference type="ChEBI" id="CHEBI:15377"/>
        <dbReference type="ChEBI" id="CHEBI:15378"/>
        <dbReference type="ChEBI" id="CHEBI:30823"/>
        <dbReference type="ChEBI" id="CHEBI:72998"/>
        <dbReference type="ChEBI" id="CHEBI:73001"/>
    </reaction>
    <physiologicalReaction direction="left-to-right" evidence="36">
        <dbReference type="Rhea" id="RHEA:38780"/>
    </physiologicalReaction>
</comment>
<comment type="catalytic activity">
    <reaction evidence="27">
        <text>a 1-O-alkyl-2-acyl-sn-glycero-3-phosphocholine + H2O = a 1-O-alkyl-sn-glycero-3-phosphocholine + a fatty acid + H(+)</text>
        <dbReference type="Rhea" id="RHEA:36231"/>
        <dbReference type="ChEBI" id="CHEBI:15377"/>
        <dbReference type="ChEBI" id="CHEBI:15378"/>
        <dbReference type="ChEBI" id="CHEBI:28868"/>
        <dbReference type="ChEBI" id="CHEBI:30909"/>
        <dbReference type="ChEBI" id="CHEBI:36702"/>
        <dbReference type="EC" id="3.1.1.4"/>
    </reaction>
    <physiologicalReaction direction="left-to-right" evidence="27">
        <dbReference type="Rhea" id="RHEA:36232"/>
    </physiologicalReaction>
</comment>
<evidence type="ECO:0000256" key="20">
    <source>
        <dbReference type="ARBA" id="ARBA00045916"/>
    </source>
</evidence>
<comment type="catalytic activity">
    <reaction evidence="21">
        <text>1-hexadecanoyl-2-(9Z)-octadecenoyl-3-octadecanoyl-sn-glycerol + H2O = 2-(9Z-octadecenoyl)-3-octadecanoyl-sn-glycerol + hexadecanoate + H(+)</text>
        <dbReference type="Rhea" id="RHEA:41107"/>
        <dbReference type="ChEBI" id="CHEBI:7896"/>
        <dbReference type="ChEBI" id="CHEBI:15377"/>
        <dbReference type="ChEBI" id="CHEBI:15378"/>
        <dbReference type="ChEBI" id="CHEBI:75558"/>
        <dbReference type="ChEBI" id="CHEBI:77623"/>
    </reaction>
    <physiologicalReaction direction="left-to-right" evidence="21">
        <dbReference type="Rhea" id="RHEA:41108"/>
    </physiologicalReaction>
</comment>
<dbReference type="FunFam" id="3.40.50.1110:FF:000005">
    <property type="entry name" value="Phospholipase B1"/>
    <property type="match status" value="1"/>
</dbReference>
<evidence type="ECO:0000256" key="2">
    <source>
        <dbReference type="ARBA" id="ARBA00009979"/>
    </source>
</evidence>
<keyword evidence="5" id="KW-0812">Transmembrane</keyword>
<dbReference type="GO" id="GO:0004622">
    <property type="term" value="F:phosphatidylcholine lysophospholipase activity"/>
    <property type="evidence" value="ECO:0007669"/>
    <property type="project" value="UniProtKB-EC"/>
</dbReference>
<evidence type="ECO:0000256" key="12">
    <source>
        <dbReference type="ARBA" id="ARBA00023180"/>
    </source>
</evidence>
<evidence type="ECO:0000256" key="4">
    <source>
        <dbReference type="ARBA" id="ARBA00022475"/>
    </source>
</evidence>
<evidence type="ECO:0000313" key="43">
    <source>
        <dbReference type="Proteomes" id="UP000694846"/>
    </source>
</evidence>
<dbReference type="GO" id="GO:0004806">
    <property type="term" value="F:triacylglycerol lipase activity"/>
    <property type="evidence" value="ECO:0007669"/>
    <property type="project" value="UniProtKB-EC"/>
</dbReference>
<dbReference type="InterPro" id="IPR035547">
    <property type="entry name" value="Phospholipase_B"/>
</dbReference>
<evidence type="ECO:0000256" key="9">
    <source>
        <dbReference type="ARBA" id="ARBA00022989"/>
    </source>
</evidence>
<evidence type="ECO:0000256" key="22">
    <source>
        <dbReference type="ARBA" id="ARBA00047363"/>
    </source>
</evidence>
<dbReference type="GO" id="GO:0004623">
    <property type="term" value="F:phospholipase A2 activity"/>
    <property type="evidence" value="ECO:0007669"/>
    <property type="project" value="UniProtKB-EC"/>
</dbReference>
<comment type="catalytic activity">
    <reaction evidence="41">
        <text>1,3-di-(9Z-octadecenoyl)-glycerol + H2O = 1-(9Z-octadecenoyl)-glycerol + (9Z)-octadecenoate + H(+)</text>
        <dbReference type="Rhea" id="RHEA:39939"/>
        <dbReference type="ChEBI" id="CHEBI:15377"/>
        <dbReference type="ChEBI" id="CHEBI:15378"/>
        <dbReference type="ChEBI" id="CHEBI:30823"/>
        <dbReference type="ChEBI" id="CHEBI:75342"/>
        <dbReference type="ChEBI" id="CHEBI:75735"/>
    </reaction>
    <physiologicalReaction direction="left-to-right" evidence="41">
        <dbReference type="Rhea" id="RHEA:39940"/>
    </physiologicalReaction>
</comment>
<keyword evidence="10" id="KW-0443">Lipid metabolism</keyword>
<comment type="catalytic activity">
    <reaction evidence="42">
        <text>2-(9Z-octadecenoyl)-glycerol + H2O = glycerol + (9Z)-octadecenoate + H(+)</text>
        <dbReference type="Rhea" id="RHEA:38491"/>
        <dbReference type="ChEBI" id="CHEBI:15377"/>
        <dbReference type="ChEBI" id="CHEBI:15378"/>
        <dbReference type="ChEBI" id="CHEBI:17754"/>
        <dbReference type="ChEBI" id="CHEBI:30823"/>
        <dbReference type="ChEBI" id="CHEBI:73990"/>
    </reaction>
    <physiologicalReaction direction="left-to-right" evidence="42">
        <dbReference type="Rhea" id="RHEA:38492"/>
    </physiologicalReaction>
</comment>
<evidence type="ECO:0000256" key="31">
    <source>
        <dbReference type="ARBA" id="ARBA00048374"/>
    </source>
</evidence>
<dbReference type="Proteomes" id="UP000694846">
    <property type="component" value="Unplaced"/>
</dbReference>
<dbReference type="InterPro" id="IPR038885">
    <property type="entry name" value="PLB1"/>
</dbReference>
<evidence type="ECO:0000313" key="44">
    <source>
        <dbReference type="RefSeq" id="XP_025405294.1"/>
    </source>
</evidence>
<comment type="catalytic activity">
    <reaction evidence="14">
        <text>1-hexadecanoyl-2-(9Z,12Z-octadecadienoyl)-sn-glycero-3-phosphocholine + H2O = (9Z,12Z)-octadecadienoate + 1-hexadecanoyl-sn-glycero-3-phosphocholine + H(+)</text>
        <dbReference type="Rhea" id="RHEA:40811"/>
        <dbReference type="ChEBI" id="CHEBI:15377"/>
        <dbReference type="ChEBI" id="CHEBI:15378"/>
        <dbReference type="ChEBI" id="CHEBI:30245"/>
        <dbReference type="ChEBI" id="CHEBI:72998"/>
        <dbReference type="ChEBI" id="CHEBI:73002"/>
    </reaction>
    <physiologicalReaction direction="left-to-right" evidence="14">
        <dbReference type="Rhea" id="RHEA:40812"/>
    </physiologicalReaction>
</comment>
<dbReference type="GO" id="GO:0016324">
    <property type="term" value="C:apical plasma membrane"/>
    <property type="evidence" value="ECO:0007669"/>
    <property type="project" value="UniProtKB-SubCell"/>
</dbReference>
<evidence type="ECO:0000256" key="17">
    <source>
        <dbReference type="ARBA" id="ARBA00031182"/>
    </source>
</evidence>
<dbReference type="InterPro" id="IPR036514">
    <property type="entry name" value="SGNH_hydro_sf"/>
</dbReference>
<sequence>MICKEIISVGVCITLMCLTATSTWQTSFLIPKWLQQLPDENLTGVPKSMMQLESRMLYPTRRFLQNMFSSQSLVNKSWMLQRTQRRMLKSTKPFCNTNGTRSATRPSSVHELRPGDIDVIGAVGDSLTVGTGSFSFILPQLMVDHRGVSWTGGGQGTWKEFLTLPNILKVFNPKLIGYAYGDSLAEERFSQFNVAEVGALSKDTLFMTKELVKRIKMDKRVNLNDDWKMISLMLGSNTICLEICYIDYTKYAEKHRENILSALLYIKENLPRTLVNIILSPNLKILLEFNNLPPICSLTHIVECPCLYATQYKDKLPEFIKLMTRFQEIEKEIVEIEELKDKEDFAVVLQTFTEHITFPVNRFNSTDTSYLSSDCFHFSQKGYARAANALWNNIMEPVGSKSTNWSKEFDRFICPTDESPYIRTWRNSIT</sequence>
<evidence type="ECO:0000256" key="8">
    <source>
        <dbReference type="ARBA" id="ARBA00022801"/>
    </source>
</evidence>
<evidence type="ECO:0000256" key="14">
    <source>
        <dbReference type="ARBA" id="ARBA00023408"/>
    </source>
</evidence>
<evidence type="ECO:0000256" key="21">
    <source>
        <dbReference type="ARBA" id="ARBA00047324"/>
    </source>
</evidence>
<dbReference type="RefSeq" id="XP_025405294.1">
    <property type="nucleotide sequence ID" value="XM_025549509.1"/>
</dbReference>
<keyword evidence="11" id="KW-0472">Membrane</keyword>
<evidence type="ECO:0000256" key="36">
    <source>
        <dbReference type="ARBA" id="ARBA00048699"/>
    </source>
</evidence>
<comment type="catalytic activity">
    <reaction evidence="23">
        <text>1-(9Z-octadecenoyl)-glycerol + H2O = glycerol + (9Z)-octadecenoate + H(+)</text>
        <dbReference type="Rhea" id="RHEA:38487"/>
        <dbReference type="ChEBI" id="CHEBI:15377"/>
        <dbReference type="ChEBI" id="CHEBI:15378"/>
        <dbReference type="ChEBI" id="CHEBI:17754"/>
        <dbReference type="ChEBI" id="CHEBI:30823"/>
        <dbReference type="ChEBI" id="CHEBI:75342"/>
    </reaction>
    <physiologicalReaction direction="left-to-right" evidence="23">
        <dbReference type="Rhea" id="RHEA:38488"/>
    </physiologicalReaction>
</comment>
<evidence type="ECO:0000256" key="6">
    <source>
        <dbReference type="ARBA" id="ARBA00022729"/>
    </source>
</evidence>
<keyword evidence="4" id="KW-1003">Cell membrane</keyword>
<evidence type="ECO:0000256" key="38">
    <source>
        <dbReference type="ARBA" id="ARBA00048872"/>
    </source>
</evidence>
<evidence type="ECO:0000256" key="39">
    <source>
        <dbReference type="ARBA" id="ARBA00048939"/>
    </source>
</evidence>
<evidence type="ECO:0000256" key="16">
    <source>
        <dbReference type="ARBA" id="ARBA00029723"/>
    </source>
</evidence>
<comment type="catalytic activity">
    <reaction evidence="34">
        <text>1-hexadecanoyl-2-(9Z-octadecenoyl)-sn-glycero-3-phosphoethanolamine + H2O = 1-hexadecanoyl-sn-glycero-3-phosphoethanolamine + (9Z)-octadecenoate + H(+)</text>
        <dbReference type="Rhea" id="RHEA:40911"/>
        <dbReference type="ChEBI" id="CHEBI:15377"/>
        <dbReference type="ChEBI" id="CHEBI:15378"/>
        <dbReference type="ChEBI" id="CHEBI:30823"/>
        <dbReference type="ChEBI" id="CHEBI:73004"/>
        <dbReference type="ChEBI" id="CHEBI:73007"/>
    </reaction>
    <physiologicalReaction direction="left-to-right" evidence="34">
        <dbReference type="Rhea" id="RHEA:40912"/>
    </physiologicalReaction>
</comment>
<comment type="catalytic activity">
    <reaction evidence="24">
        <text>1-hexadecanoyl-2-(9Z)-octadecenoyl-3-octadecanoyl-sn-glycerol + H2O = 1-hexadecanoyl-2-(9Z-octadecenoyl)-sn-glycerol + octadecanoate + H(+)</text>
        <dbReference type="Rhea" id="RHEA:41111"/>
        <dbReference type="ChEBI" id="CHEBI:15377"/>
        <dbReference type="ChEBI" id="CHEBI:15378"/>
        <dbReference type="ChEBI" id="CHEBI:25629"/>
        <dbReference type="ChEBI" id="CHEBI:75466"/>
        <dbReference type="ChEBI" id="CHEBI:77623"/>
    </reaction>
    <physiologicalReaction direction="left-to-right" evidence="24">
        <dbReference type="Rhea" id="RHEA:41112"/>
    </physiologicalReaction>
</comment>
<evidence type="ECO:0000256" key="29">
    <source>
        <dbReference type="ARBA" id="ARBA00048227"/>
    </source>
</evidence>
<comment type="catalytic activity">
    <reaction evidence="39">
        <text>1-hexadecanoyl-2-(9Z)-octadecenoyl-3-octadecanoyl-sn-glycerol + H2O = 1-hexadecanoyl-3-octadecanoyl-sn-glycerol + (9Z)-octadecenoate + H(+)</text>
        <dbReference type="Rhea" id="RHEA:41103"/>
        <dbReference type="ChEBI" id="CHEBI:15377"/>
        <dbReference type="ChEBI" id="CHEBI:15378"/>
        <dbReference type="ChEBI" id="CHEBI:30823"/>
        <dbReference type="ChEBI" id="CHEBI:77623"/>
        <dbReference type="ChEBI" id="CHEBI:77624"/>
    </reaction>
    <physiologicalReaction direction="left-to-right" evidence="39">
        <dbReference type="Rhea" id="RHEA:41104"/>
    </physiologicalReaction>
</comment>
<evidence type="ECO:0000256" key="18">
    <source>
        <dbReference type="ARBA" id="ARBA00031485"/>
    </source>
</evidence>
<evidence type="ECO:0000256" key="27">
    <source>
        <dbReference type="ARBA" id="ARBA00048049"/>
    </source>
</evidence>
<evidence type="ECO:0000256" key="30">
    <source>
        <dbReference type="ARBA" id="ARBA00048362"/>
    </source>
</evidence>
<proteinExistence type="inferred from homology"/>
<comment type="function">
    <text evidence="20">Calcium-independent membrane-associated phospholipase that catalyzes complete diacylation of phospholipids by hydrolyzing both sn-1 and sn-2 fatty acyl chains attached to the glycerol backbone (phospholipase B activity). Has dual phospholipase and lysophospholipase activities toward diacylphospholipids. Preferentially cleaves sn-2 ester bonds over sn-1 bonds. Acts as a lipase toward glycerolipid substrates. Hydrolyzes fatty acyl chains of diacylglycerols with preference for the sn-2 position and of triacylglycerols with not positional selectivity. May also hydrolyze long chain retinyl esters such as retinyl palmitate. May contribute to digestion of dietary phospholipids, glycerolipids and retinoids, facilitating lipid absorption at the brush border.</text>
</comment>
<evidence type="ECO:0000256" key="32">
    <source>
        <dbReference type="ARBA" id="ARBA00048386"/>
    </source>
</evidence>
<dbReference type="AlphaFoldDB" id="A0A8B8F3C9"/>
<accession>A0A8B8F3C9</accession>
<comment type="catalytic activity">
    <reaction evidence="30">
        <text>1-hexadecanoyl-2-(9Z,12Z-octadecadienoyl)-sn-glycero-3-phosphocholine + H2O = 2-(9Z,12Z-octadecadienoyl)-sn-glycero-3-phosphocholine + hexadecanoate + H(+)</text>
        <dbReference type="Rhea" id="RHEA:40971"/>
        <dbReference type="ChEBI" id="CHEBI:7896"/>
        <dbReference type="ChEBI" id="CHEBI:15377"/>
        <dbReference type="ChEBI" id="CHEBI:15378"/>
        <dbReference type="ChEBI" id="CHEBI:73002"/>
        <dbReference type="ChEBI" id="CHEBI:76084"/>
    </reaction>
    <physiologicalReaction direction="left-to-right" evidence="30">
        <dbReference type="Rhea" id="RHEA:40972"/>
    </physiologicalReaction>
</comment>
<dbReference type="InterPro" id="IPR001087">
    <property type="entry name" value="GDSL"/>
</dbReference>
<evidence type="ECO:0000256" key="5">
    <source>
        <dbReference type="ARBA" id="ARBA00022692"/>
    </source>
</evidence>
<dbReference type="PANTHER" id="PTHR21325">
    <property type="entry name" value="PHOSPHOLIPASE B, PLB1"/>
    <property type="match status" value="1"/>
</dbReference>
<comment type="catalytic activity">
    <reaction evidence="33">
        <text>a 1-acyl-sn-glycero-3-phosphocholine + H2O = sn-glycerol 3-phosphocholine + a fatty acid + H(+)</text>
        <dbReference type="Rhea" id="RHEA:15177"/>
        <dbReference type="ChEBI" id="CHEBI:15377"/>
        <dbReference type="ChEBI" id="CHEBI:15378"/>
        <dbReference type="ChEBI" id="CHEBI:16870"/>
        <dbReference type="ChEBI" id="CHEBI:28868"/>
        <dbReference type="ChEBI" id="CHEBI:58168"/>
        <dbReference type="EC" id="3.1.1.5"/>
    </reaction>
    <physiologicalReaction direction="left-to-right" evidence="33">
        <dbReference type="Rhea" id="RHEA:15178"/>
    </physiologicalReaction>
</comment>
<comment type="catalytic activity">
    <reaction evidence="28">
        <text>1,2-di-(9Z-octadecenoyl)-sn-glycero-3-phosphocholine + H2O = 1-(9Z-octadecenoyl)-sn-glycero-3-phosphocholine + (9Z)-octadecenoate + H(+)</text>
        <dbReference type="Rhea" id="RHEA:40923"/>
        <dbReference type="ChEBI" id="CHEBI:15377"/>
        <dbReference type="ChEBI" id="CHEBI:15378"/>
        <dbReference type="ChEBI" id="CHEBI:28610"/>
        <dbReference type="ChEBI" id="CHEBI:30823"/>
        <dbReference type="ChEBI" id="CHEBI:74669"/>
    </reaction>
    <physiologicalReaction direction="left-to-right" evidence="28">
        <dbReference type="Rhea" id="RHEA:40924"/>
    </physiologicalReaction>
</comment>
<evidence type="ECO:0000256" key="28">
    <source>
        <dbReference type="ARBA" id="ARBA00048058"/>
    </source>
</evidence>
<evidence type="ECO:0000256" key="24">
    <source>
        <dbReference type="ARBA" id="ARBA00047459"/>
    </source>
</evidence>
<evidence type="ECO:0000256" key="26">
    <source>
        <dbReference type="ARBA" id="ARBA00048015"/>
    </source>
</evidence>
<evidence type="ECO:0000256" key="13">
    <source>
        <dbReference type="ARBA" id="ARBA00023369"/>
    </source>
</evidence>
<evidence type="ECO:0000256" key="7">
    <source>
        <dbReference type="ARBA" id="ARBA00022737"/>
    </source>
</evidence>
<keyword evidence="6" id="KW-0732">Signal</keyword>
<name>A0A8B8F3C9_9HEMI</name>
<comment type="catalytic activity">
    <reaction evidence="31">
        <text>1-octadecanoyl-2-(9Z,12Z)-octadecadienoyl-sn-glycerol + H2O = 1-octadecanoyl-sn-glycerol + (9Z,12Z)-octadecadienoate + H(+)</text>
        <dbReference type="Rhea" id="RHEA:40927"/>
        <dbReference type="ChEBI" id="CHEBI:15377"/>
        <dbReference type="ChEBI" id="CHEBI:15378"/>
        <dbReference type="ChEBI" id="CHEBI:30245"/>
        <dbReference type="ChEBI" id="CHEBI:75550"/>
        <dbReference type="ChEBI" id="CHEBI:77097"/>
    </reaction>
    <physiologicalReaction direction="left-to-right" evidence="31">
        <dbReference type="Rhea" id="RHEA:40928"/>
    </physiologicalReaction>
</comment>
<evidence type="ECO:0000256" key="19">
    <source>
        <dbReference type="ARBA" id="ARBA00033022"/>
    </source>
</evidence>
<evidence type="ECO:0000256" key="33">
    <source>
        <dbReference type="ARBA" id="ARBA00048454"/>
    </source>
</evidence>
<evidence type="ECO:0000256" key="40">
    <source>
        <dbReference type="ARBA" id="ARBA00049363"/>
    </source>
</evidence>
<reference evidence="44" key="1">
    <citation type="submission" date="2025-08" db="UniProtKB">
        <authorList>
            <consortium name="RefSeq"/>
        </authorList>
    </citation>
    <scope>IDENTIFICATION</scope>
    <source>
        <tissue evidence="44">Whole body</tissue>
    </source>
</reference>
<keyword evidence="12" id="KW-0325">Glycoprotein</keyword>
<comment type="catalytic activity">
    <reaction evidence="26">
        <text>1-hexadecanoyl-2-(9Z-octadecenoyl)-sn-glycero-3-phospho-(1'-sn-glycerol) + H2O = 1-hexadecanoyl-sn-glycero-3-phospho-(1'-sn-glycerol) + (9Z)-octadecenoate + H(+)</text>
        <dbReference type="Rhea" id="RHEA:40919"/>
        <dbReference type="ChEBI" id="CHEBI:15377"/>
        <dbReference type="ChEBI" id="CHEBI:15378"/>
        <dbReference type="ChEBI" id="CHEBI:30823"/>
        <dbReference type="ChEBI" id="CHEBI:72841"/>
        <dbReference type="ChEBI" id="CHEBI:75158"/>
    </reaction>
    <physiologicalReaction direction="left-to-right" evidence="26">
        <dbReference type="Rhea" id="RHEA:40920"/>
    </physiologicalReaction>
</comment>
<comment type="subcellular location">
    <subcellularLocation>
        <location evidence="1">Apical cell membrane</location>
        <topology evidence="1">Single-pass type I membrane protein</topology>
    </subcellularLocation>
</comment>
<dbReference type="Gene3D" id="3.40.50.1110">
    <property type="entry name" value="SGNH hydrolase"/>
    <property type="match status" value="1"/>
</dbReference>
<comment type="catalytic activity">
    <reaction evidence="37">
        <text>1,3-dihexadecanoyl-2-(9Z-octadecenoyl)glycerol + H2O = 1,3-dihexadecanoylglycerol + (9Z)-octadecenoate + H(+)</text>
        <dbReference type="Rhea" id="RHEA:40983"/>
        <dbReference type="ChEBI" id="CHEBI:15377"/>
        <dbReference type="ChEBI" id="CHEBI:15378"/>
        <dbReference type="ChEBI" id="CHEBI:30823"/>
        <dbReference type="ChEBI" id="CHEBI:75688"/>
        <dbReference type="ChEBI" id="CHEBI:77619"/>
    </reaction>
    <physiologicalReaction direction="left-to-right" evidence="37">
        <dbReference type="Rhea" id="RHEA:40984"/>
    </physiologicalReaction>
</comment>
<dbReference type="GeneID" id="112679625"/>
<evidence type="ECO:0000256" key="35">
    <source>
        <dbReference type="ARBA" id="ARBA00048656"/>
    </source>
</evidence>
<comment type="similarity">
    <text evidence="2">Belongs to the 'GDSL' lipolytic enzyme family. Phospholipase B1 subfamily.</text>
</comment>
<comment type="catalytic activity">
    <reaction evidence="15">
        <text>a 1,2-diacyl-sn-glycero-3-phosphocholine + H2O = a 1-acyl-sn-glycero-3-phosphocholine + a fatty acid + H(+)</text>
        <dbReference type="Rhea" id="RHEA:15801"/>
        <dbReference type="ChEBI" id="CHEBI:15377"/>
        <dbReference type="ChEBI" id="CHEBI:15378"/>
        <dbReference type="ChEBI" id="CHEBI:28868"/>
        <dbReference type="ChEBI" id="CHEBI:57643"/>
        <dbReference type="ChEBI" id="CHEBI:58168"/>
        <dbReference type="EC" id="3.1.1.4"/>
    </reaction>
    <physiologicalReaction direction="left-to-right" evidence="15">
        <dbReference type="Rhea" id="RHEA:15802"/>
    </physiologicalReaction>
</comment>
<comment type="catalytic activity">
    <reaction evidence="40">
        <text>1,2-dihexadecanoyl-sn-glycero-3-phosphocholine + 2 H2O = sn-glycerol 3-phosphocholine + 2 hexadecanoate + 2 H(+)</text>
        <dbReference type="Rhea" id="RHEA:40975"/>
        <dbReference type="ChEBI" id="CHEBI:7896"/>
        <dbReference type="ChEBI" id="CHEBI:15377"/>
        <dbReference type="ChEBI" id="CHEBI:15378"/>
        <dbReference type="ChEBI" id="CHEBI:16870"/>
        <dbReference type="ChEBI" id="CHEBI:72999"/>
    </reaction>
    <physiologicalReaction direction="left-to-right" evidence="40">
        <dbReference type="Rhea" id="RHEA:40976"/>
    </physiologicalReaction>
</comment>
<comment type="catalytic activity">
    <reaction evidence="22">
        <text>1,3-dihexadecanoyl-2-(9Z-octadecenoyl)glycerol + H2O = 1-hexadecanoyl-2-(9Z-octadecenoyl)-glycerol + hexadecanoate + H(+)</text>
        <dbReference type="Rhea" id="RHEA:40979"/>
        <dbReference type="ChEBI" id="CHEBI:7896"/>
        <dbReference type="ChEBI" id="CHEBI:15377"/>
        <dbReference type="ChEBI" id="CHEBI:15378"/>
        <dbReference type="ChEBI" id="CHEBI:75585"/>
        <dbReference type="ChEBI" id="CHEBI:75688"/>
    </reaction>
    <physiologicalReaction direction="left-to-right" evidence="22">
        <dbReference type="Rhea" id="RHEA:40980"/>
    </physiologicalReaction>
</comment>
<keyword evidence="43" id="KW-1185">Reference proteome</keyword>
<evidence type="ECO:0000256" key="15">
    <source>
        <dbReference type="ARBA" id="ARBA00023422"/>
    </source>
</evidence>
<evidence type="ECO:0000256" key="11">
    <source>
        <dbReference type="ARBA" id="ARBA00023136"/>
    </source>
</evidence>
<comment type="catalytic activity">
    <reaction evidence="32">
        <text>1,2,3-tri-(9Z-octadecenoyl)-glycerol + H2O = di-(9Z)-octadecenoylglycerol + (9Z)-octadecenoate + H(+)</text>
        <dbReference type="Rhea" id="RHEA:38575"/>
        <dbReference type="ChEBI" id="CHEBI:15377"/>
        <dbReference type="ChEBI" id="CHEBI:15378"/>
        <dbReference type="ChEBI" id="CHEBI:30823"/>
        <dbReference type="ChEBI" id="CHEBI:53753"/>
        <dbReference type="ChEBI" id="CHEBI:75945"/>
    </reaction>
    <physiologicalReaction direction="left-to-right" evidence="32">
        <dbReference type="Rhea" id="RHEA:38576"/>
    </physiologicalReaction>
</comment>
<organism evidence="43 44">
    <name type="scientific">Sipha flava</name>
    <name type="common">yellow sugarcane aphid</name>
    <dbReference type="NCBI Taxonomy" id="143950"/>
    <lineage>
        <taxon>Eukaryota</taxon>
        <taxon>Metazoa</taxon>
        <taxon>Ecdysozoa</taxon>
        <taxon>Arthropoda</taxon>
        <taxon>Hexapoda</taxon>
        <taxon>Insecta</taxon>
        <taxon>Pterygota</taxon>
        <taxon>Neoptera</taxon>
        <taxon>Paraneoptera</taxon>
        <taxon>Hemiptera</taxon>
        <taxon>Sternorrhyncha</taxon>
        <taxon>Aphidomorpha</taxon>
        <taxon>Aphidoidea</taxon>
        <taxon>Aphididae</taxon>
        <taxon>Sipha</taxon>
    </lineage>
</organism>
<evidence type="ECO:0000256" key="10">
    <source>
        <dbReference type="ARBA" id="ARBA00023098"/>
    </source>
</evidence>
<comment type="catalytic activity">
    <reaction evidence="25">
        <text>2,3-di-(9Z)-octadecenoyl-sn-glycerol + H2O = 3-(9Z-octadecenoyl)-sn-glycerol + (9Z)-octadecenoate + H(+)</text>
        <dbReference type="Rhea" id="RHEA:42604"/>
        <dbReference type="ChEBI" id="CHEBI:15377"/>
        <dbReference type="ChEBI" id="CHEBI:15378"/>
        <dbReference type="ChEBI" id="CHEBI:30823"/>
        <dbReference type="ChEBI" id="CHEBI:75824"/>
        <dbReference type="ChEBI" id="CHEBI:75938"/>
    </reaction>
    <physiologicalReaction direction="left-to-right" evidence="25">
        <dbReference type="Rhea" id="RHEA:42605"/>
    </physiologicalReaction>
</comment>
<dbReference type="CDD" id="cd01824">
    <property type="entry name" value="Phospholipase_B_like"/>
    <property type="match status" value="1"/>
</dbReference>
<dbReference type="GO" id="GO:0006644">
    <property type="term" value="P:phospholipid metabolic process"/>
    <property type="evidence" value="ECO:0007669"/>
    <property type="project" value="TreeGrafter"/>
</dbReference>
<dbReference type="Pfam" id="PF00657">
    <property type="entry name" value="Lipase_GDSL"/>
    <property type="match status" value="1"/>
</dbReference>
<comment type="catalytic activity">
    <reaction evidence="13">
        <text>a triacylglycerol + H2O = a diacylglycerol + a fatty acid + H(+)</text>
        <dbReference type="Rhea" id="RHEA:12044"/>
        <dbReference type="ChEBI" id="CHEBI:15377"/>
        <dbReference type="ChEBI" id="CHEBI:15378"/>
        <dbReference type="ChEBI" id="CHEBI:17855"/>
        <dbReference type="ChEBI" id="CHEBI:18035"/>
        <dbReference type="ChEBI" id="CHEBI:28868"/>
        <dbReference type="EC" id="3.1.1.3"/>
    </reaction>
    <physiologicalReaction direction="left-to-right" evidence="13">
        <dbReference type="Rhea" id="RHEA:12045"/>
    </physiologicalReaction>
</comment>
<evidence type="ECO:0000256" key="37">
    <source>
        <dbReference type="ARBA" id="ARBA00048869"/>
    </source>
</evidence>
<dbReference type="SUPFAM" id="SSF52266">
    <property type="entry name" value="SGNH hydrolase"/>
    <property type="match status" value="1"/>
</dbReference>
<keyword evidence="9" id="KW-1133">Transmembrane helix</keyword>
<evidence type="ECO:0000256" key="25">
    <source>
        <dbReference type="ARBA" id="ARBA00048011"/>
    </source>
</evidence>
<evidence type="ECO:0000256" key="3">
    <source>
        <dbReference type="ARBA" id="ARBA00015133"/>
    </source>
</evidence>
<keyword evidence="7" id="KW-0677">Repeat</keyword>
<keyword evidence="8" id="KW-0378">Hydrolase</keyword>
<gene>
    <name evidence="44" type="primary">LOC112679625</name>
</gene>
<evidence type="ECO:0000256" key="34">
    <source>
        <dbReference type="ARBA" id="ARBA00048613"/>
    </source>
</evidence>